<dbReference type="SUPFAM" id="SSF144232">
    <property type="entry name" value="HIT/MYND zinc finger-like"/>
    <property type="match status" value="1"/>
</dbReference>
<dbReference type="PROSITE" id="PS50865">
    <property type="entry name" value="ZF_MYND_2"/>
    <property type="match status" value="1"/>
</dbReference>
<keyword evidence="3" id="KW-0862">Zinc</keyword>
<dbReference type="InterPro" id="IPR002110">
    <property type="entry name" value="Ankyrin_rpt"/>
</dbReference>
<dbReference type="Gene3D" id="1.25.40.20">
    <property type="entry name" value="Ankyrin repeat-containing domain"/>
    <property type="match status" value="1"/>
</dbReference>
<dbReference type="InterPro" id="IPR036770">
    <property type="entry name" value="Ankyrin_rpt-contain_sf"/>
</dbReference>
<sequence>MSSRYHPCLPKTLISELLSDPRTACSAIFTQEFDDVRYRICQRYVVKPESIELKFETPSDPLRNSFNLPSLCDNDIMSNLRRFFAGDQKTWLHHAVRCCDLLLAHEILRLGIDVDAKDSDGVTSLFFAMELLLWLKRFDQLCSTKLQGNLRPEVVHMCKKGQETTWTKIDTVSRIATLIIGQHADVDAGAFGLSPLSLAVEAQAWNLVELLLVHGARRPNSEQLKFTSPEDEARMADILRNTQASRSRLPRPCPCWSGKLLSECHNSVGCLPYPVHFPCDCGKYRTYGTCCGKRGVPLCERWCPELKRIMMCQHESEAGPIFQNMNDAGNYMVGMQFLLRSSSNPASTRDTDLRRITTIGLSHSGRESELDPAFLFAFKNTTIYPKPWTKQYSKLESQSRMDVWNKAVDRYIATGQDTRPCLEIQIQSKLDMNGGPLYKTCEAQGCRIVEGRDQDKLQCCGGCKLIFYCGKRCQALGWKDHKKKCGAGTHELQKLPSQIRMEDIVTAAVKEIGADIRKTHARS</sequence>
<dbReference type="Proteomes" id="UP001498398">
    <property type="component" value="Unassembled WGS sequence"/>
</dbReference>
<evidence type="ECO:0000259" key="5">
    <source>
        <dbReference type="PROSITE" id="PS50865"/>
    </source>
</evidence>
<keyword evidence="7" id="KW-1185">Reference proteome</keyword>
<feature type="domain" description="MYND-type" evidence="5">
    <location>
        <begin position="446"/>
        <end position="485"/>
    </location>
</feature>
<name>A0ABR1ITT2_9AGAR</name>
<accession>A0ABR1ITT2</accession>
<protein>
    <recommendedName>
        <fullName evidence="5">MYND-type domain-containing protein</fullName>
    </recommendedName>
</protein>
<evidence type="ECO:0000256" key="2">
    <source>
        <dbReference type="ARBA" id="ARBA00022771"/>
    </source>
</evidence>
<reference evidence="6 7" key="1">
    <citation type="submission" date="2024-01" db="EMBL/GenBank/DDBJ databases">
        <title>A draft genome for the cacao thread blight pathogen Marasmiellus scandens.</title>
        <authorList>
            <person name="Baruah I.K."/>
            <person name="Leung J."/>
            <person name="Bukari Y."/>
            <person name="Amoako-Attah I."/>
            <person name="Meinhardt L.W."/>
            <person name="Bailey B.A."/>
            <person name="Cohen S.P."/>
        </authorList>
    </citation>
    <scope>NUCLEOTIDE SEQUENCE [LARGE SCALE GENOMIC DNA]</scope>
    <source>
        <strain evidence="6 7">GH-19</strain>
    </source>
</reference>
<dbReference type="Pfam" id="PF01753">
    <property type="entry name" value="zf-MYND"/>
    <property type="match status" value="1"/>
</dbReference>
<evidence type="ECO:0000256" key="4">
    <source>
        <dbReference type="PROSITE-ProRule" id="PRU00134"/>
    </source>
</evidence>
<dbReference type="SUPFAM" id="SSF48403">
    <property type="entry name" value="Ankyrin repeat"/>
    <property type="match status" value="1"/>
</dbReference>
<organism evidence="6 7">
    <name type="scientific">Marasmiellus scandens</name>
    <dbReference type="NCBI Taxonomy" id="2682957"/>
    <lineage>
        <taxon>Eukaryota</taxon>
        <taxon>Fungi</taxon>
        <taxon>Dikarya</taxon>
        <taxon>Basidiomycota</taxon>
        <taxon>Agaricomycotina</taxon>
        <taxon>Agaricomycetes</taxon>
        <taxon>Agaricomycetidae</taxon>
        <taxon>Agaricales</taxon>
        <taxon>Marasmiineae</taxon>
        <taxon>Omphalotaceae</taxon>
        <taxon>Marasmiellus</taxon>
    </lineage>
</organism>
<evidence type="ECO:0000256" key="1">
    <source>
        <dbReference type="ARBA" id="ARBA00022723"/>
    </source>
</evidence>
<dbReference type="InterPro" id="IPR002893">
    <property type="entry name" value="Znf_MYND"/>
</dbReference>
<dbReference type="EMBL" id="JBANRG010000082">
    <property type="protein sequence ID" value="KAK7437925.1"/>
    <property type="molecule type" value="Genomic_DNA"/>
</dbReference>
<evidence type="ECO:0000313" key="6">
    <source>
        <dbReference type="EMBL" id="KAK7437925.1"/>
    </source>
</evidence>
<comment type="caution">
    <text evidence="6">The sequence shown here is derived from an EMBL/GenBank/DDBJ whole genome shotgun (WGS) entry which is preliminary data.</text>
</comment>
<keyword evidence="2 4" id="KW-0863">Zinc-finger</keyword>
<gene>
    <name evidence="6" type="ORF">VKT23_018360</name>
</gene>
<evidence type="ECO:0000256" key="3">
    <source>
        <dbReference type="ARBA" id="ARBA00022833"/>
    </source>
</evidence>
<evidence type="ECO:0000313" key="7">
    <source>
        <dbReference type="Proteomes" id="UP001498398"/>
    </source>
</evidence>
<proteinExistence type="predicted"/>
<dbReference type="Gene3D" id="6.10.140.2220">
    <property type="match status" value="1"/>
</dbReference>
<dbReference type="SMART" id="SM00248">
    <property type="entry name" value="ANK"/>
    <property type="match status" value="2"/>
</dbReference>
<keyword evidence="1" id="KW-0479">Metal-binding</keyword>